<dbReference type="InterPro" id="IPR058625">
    <property type="entry name" value="MdtA-like_BSH"/>
</dbReference>
<evidence type="ECO:0000256" key="4">
    <source>
        <dbReference type="ARBA" id="ARBA00023136"/>
    </source>
</evidence>
<comment type="subcellular location">
    <subcellularLocation>
        <location evidence="1">Membrane</location>
        <topology evidence="1">Single-pass membrane protein</topology>
    </subcellularLocation>
</comment>
<gene>
    <name evidence="9" type="primary">siiDA</name>
    <name evidence="9" type="ORF">BN3087_10005</name>
</gene>
<feature type="domain" description="Multidrug resistance protein MdtA-like barrel-sandwich hybrid" evidence="7">
    <location>
        <begin position="58"/>
        <end position="264"/>
    </location>
</feature>
<evidence type="ECO:0000259" key="8">
    <source>
        <dbReference type="Pfam" id="PF26002"/>
    </source>
</evidence>
<dbReference type="Pfam" id="PF25917">
    <property type="entry name" value="BSH_RND"/>
    <property type="match status" value="1"/>
</dbReference>
<dbReference type="PANTHER" id="PTHR30386">
    <property type="entry name" value="MEMBRANE FUSION SUBUNIT OF EMRAB-TOLC MULTIDRUG EFFLUX PUMP"/>
    <property type="match status" value="1"/>
</dbReference>
<proteinExistence type="predicted"/>
<evidence type="ECO:0000256" key="2">
    <source>
        <dbReference type="ARBA" id="ARBA00022692"/>
    </source>
</evidence>
<reference evidence="9" key="1">
    <citation type="submission" date="2015-11" db="EMBL/GenBank/DDBJ databases">
        <authorList>
            <person name="Zhang Y."/>
            <person name="Guo Z."/>
        </authorList>
    </citation>
    <scope>NUCLEOTIDE SEQUENCE</scope>
    <source>
        <strain evidence="9">BN30871</strain>
    </source>
</reference>
<name>A0A0S4XLQ1_9BACT</name>
<feature type="coiled-coil region" evidence="5">
    <location>
        <begin position="185"/>
        <end position="234"/>
    </location>
</feature>
<dbReference type="Gene3D" id="2.40.30.170">
    <property type="match status" value="1"/>
</dbReference>
<dbReference type="InterPro" id="IPR050739">
    <property type="entry name" value="MFP"/>
</dbReference>
<dbReference type="InterPro" id="IPR058982">
    <property type="entry name" value="Beta-barrel_AprE"/>
</dbReference>
<accession>A0A0S4XLQ1</accession>
<feature type="coiled-coil region" evidence="5">
    <location>
        <begin position="90"/>
        <end position="117"/>
    </location>
</feature>
<dbReference type="AlphaFoldDB" id="A0A0S4XLQ1"/>
<evidence type="ECO:0000256" key="1">
    <source>
        <dbReference type="ARBA" id="ARBA00004167"/>
    </source>
</evidence>
<keyword evidence="3 6" id="KW-1133">Transmembrane helix</keyword>
<dbReference type="Pfam" id="PF26002">
    <property type="entry name" value="Beta-barrel_AprE"/>
    <property type="match status" value="1"/>
</dbReference>
<keyword evidence="4 6" id="KW-0472">Membrane</keyword>
<sequence length="392" mass="43756">MNEKKGIEKPFIYKIDSKHIVFASLFLLIVPFLIWSQFASLDQISHAQGQVIAVAKTQEIQATTDGIIEKIFVKEGQKVKKGEKLINLEKNKAQAAYDDSKSKVAALKAALARLEAEVYGKNLIFPPLVKEYPEFISNQTELYKRRKQAVGDEISALSESLSLAQQELDNSLPLLKSGDIGSSEIIRLKRQVADLKGQISNKRNKYFQDSQAEMTKAEEELSTKEQEMMDRQINLERTEIFSPMNAIVKNILITTRGANVRSGDIIMELVPFGDRLIIEAKLPPSDISFVRVGQKAAVKLDAYDYSVYGIFDGKVAYISPDALVEKTSQGDKFYYRVGIALGNTKLVAKNGKEIEVTPGMTTQVDIITGSRTVWDYLTKPVTKTMGEAFGEK</sequence>
<evidence type="ECO:0000256" key="5">
    <source>
        <dbReference type="SAM" id="Coils"/>
    </source>
</evidence>
<feature type="domain" description="AprE-like beta-barrel" evidence="8">
    <location>
        <begin position="276"/>
        <end position="369"/>
    </location>
</feature>
<keyword evidence="2 6" id="KW-0812">Transmembrane</keyword>
<organism evidence="9">
    <name type="scientific">Sulfurovum sp. enrichment culture clone C5</name>
    <dbReference type="NCBI Taxonomy" id="497650"/>
    <lineage>
        <taxon>Bacteria</taxon>
        <taxon>Pseudomonadati</taxon>
        <taxon>Campylobacterota</taxon>
        <taxon>Epsilonproteobacteria</taxon>
        <taxon>Campylobacterales</taxon>
        <taxon>Sulfurovaceae</taxon>
        <taxon>Sulfurovum</taxon>
        <taxon>environmental samples</taxon>
    </lineage>
</organism>
<evidence type="ECO:0000313" key="9">
    <source>
        <dbReference type="EMBL" id="CUV64924.1"/>
    </source>
</evidence>
<feature type="transmembrane region" description="Helical" evidence="6">
    <location>
        <begin position="20"/>
        <end position="38"/>
    </location>
</feature>
<evidence type="ECO:0000256" key="6">
    <source>
        <dbReference type="SAM" id="Phobius"/>
    </source>
</evidence>
<dbReference type="PRINTS" id="PR01490">
    <property type="entry name" value="RTXTOXIND"/>
</dbReference>
<dbReference type="EMBL" id="FAXN01000001">
    <property type="protein sequence ID" value="CUV64924.1"/>
    <property type="molecule type" value="Genomic_DNA"/>
</dbReference>
<dbReference type="GO" id="GO:0016020">
    <property type="term" value="C:membrane"/>
    <property type="evidence" value="ECO:0007669"/>
    <property type="project" value="UniProtKB-SubCell"/>
</dbReference>
<evidence type="ECO:0000259" key="7">
    <source>
        <dbReference type="Pfam" id="PF25917"/>
    </source>
</evidence>
<dbReference type="Gene3D" id="2.40.50.100">
    <property type="match status" value="1"/>
</dbReference>
<protein>
    <submittedName>
        <fullName evidence="9">Secretion protein HlyD family protein (Type I)</fullName>
    </submittedName>
</protein>
<evidence type="ECO:0000256" key="3">
    <source>
        <dbReference type="ARBA" id="ARBA00022989"/>
    </source>
</evidence>
<dbReference type="SUPFAM" id="SSF111369">
    <property type="entry name" value="HlyD-like secretion proteins"/>
    <property type="match status" value="1"/>
</dbReference>
<dbReference type="PANTHER" id="PTHR30386:SF26">
    <property type="entry name" value="TRANSPORT PROTEIN COMB"/>
    <property type="match status" value="1"/>
</dbReference>
<keyword evidence="5" id="KW-0175">Coiled coil</keyword>